<proteinExistence type="predicted"/>
<sequence length="311" mass="35035">MEEQPASQRNAKANKILTRERVEKLMAITRYTTPVSSIKKEVRKGRLIKNAHAIETLRSEEAGQDIKRAPEGRSDMEQLIEKITSLQVTQRGNNGGHAMLSYKENESFFTFVRKVNDYLNYIGADETYAIGTLPIMLTSYAHDAYDKVDQELKSKGPWREIYPEDRILLAQAELASVKQNTAKVKIFAKTCKELAERAYPFDEKAREAPQGSTEYRPNYKQYWDGMNHFNNAKARGRDNSRSPREVNALNPLFTLTSPVQSRSRRIPASINAITVMLCCIIALSGIASIKAETLHGCQNAGGEILVTPPRP</sequence>
<evidence type="ECO:0000313" key="1">
    <source>
        <dbReference type="Proteomes" id="UP000095283"/>
    </source>
</evidence>
<name>A0A1I7X0F2_HETBA</name>
<dbReference type="AlphaFoldDB" id="A0A1I7X0F2"/>
<protein>
    <submittedName>
        <fullName evidence="2">HTH psq-type domain-containing protein</fullName>
    </submittedName>
</protein>
<dbReference type="Proteomes" id="UP000095283">
    <property type="component" value="Unplaced"/>
</dbReference>
<evidence type="ECO:0000313" key="2">
    <source>
        <dbReference type="WBParaSite" id="Hba_10921"/>
    </source>
</evidence>
<organism evidence="1 2">
    <name type="scientific">Heterorhabditis bacteriophora</name>
    <name type="common">Entomopathogenic nematode worm</name>
    <dbReference type="NCBI Taxonomy" id="37862"/>
    <lineage>
        <taxon>Eukaryota</taxon>
        <taxon>Metazoa</taxon>
        <taxon>Ecdysozoa</taxon>
        <taxon>Nematoda</taxon>
        <taxon>Chromadorea</taxon>
        <taxon>Rhabditida</taxon>
        <taxon>Rhabditina</taxon>
        <taxon>Rhabditomorpha</taxon>
        <taxon>Strongyloidea</taxon>
        <taxon>Heterorhabditidae</taxon>
        <taxon>Heterorhabditis</taxon>
    </lineage>
</organism>
<reference evidence="2" key="1">
    <citation type="submission" date="2016-11" db="UniProtKB">
        <authorList>
            <consortium name="WormBaseParasite"/>
        </authorList>
    </citation>
    <scope>IDENTIFICATION</scope>
</reference>
<dbReference type="WBParaSite" id="Hba_10921">
    <property type="protein sequence ID" value="Hba_10921"/>
    <property type="gene ID" value="Hba_10921"/>
</dbReference>
<accession>A0A1I7X0F2</accession>
<keyword evidence="1" id="KW-1185">Reference proteome</keyword>